<accession>A0A1C3NS78</accession>
<dbReference type="AlphaFoldDB" id="A0A1C3NS78"/>
<dbReference type="EMBL" id="FLTX01000086">
    <property type="protein sequence ID" value="SBV53198.1"/>
    <property type="molecule type" value="Genomic_DNA"/>
</dbReference>
<reference evidence="1 2" key="1">
    <citation type="submission" date="2016-06" db="EMBL/GenBank/DDBJ databases">
        <authorList>
            <person name="Kjaerup R.B."/>
            <person name="Dalgaard T.S."/>
            <person name="Juul-Madsen H.R."/>
        </authorList>
    </citation>
    <scope>NUCLEOTIDE SEQUENCE [LARGE SCALE GENOMIC DNA]</scope>
    <source>
        <strain evidence="1">LMG947</strain>
    </source>
</reference>
<evidence type="ECO:0000313" key="2">
    <source>
        <dbReference type="Proteomes" id="UP000092503"/>
    </source>
</evidence>
<gene>
    <name evidence="1" type="ORF">XBLMG947_4008</name>
</gene>
<protein>
    <submittedName>
        <fullName evidence="1">Uncharacterized protein</fullName>
    </submittedName>
</protein>
<dbReference type="Proteomes" id="UP000092503">
    <property type="component" value="Unassembled WGS sequence"/>
</dbReference>
<proteinExistence type="predicted"/>
<organism evidence="1 2">
    <name type="scientific">Xanthomonas bromi</name>
    <dbReference type="NCBI Taxonomy" id="56449"/>
    <lineage>
        <taxon>Bacteria</taxon>
        <taxon>Pseudomonadati</taxon>
        <taxon>Pseudomonadota</taxon>
        <taxon>Gammaproteobacteria</taxon>
        <taxon>Lysobacterales</taxon>
        <taxon>Lysobacteraceae</taxon>
        <taxon>Xanthomonas</taxon>
    </lineage>
</organism>
<name>A0A1C3NS78_9XANT</name>
<sequence>MSSACNVTWSLSTDADCAVRHAACNECAMNDADALRLATRALAERSIGYRRLHGTKMSYPER</sequence>
<evidence type="ECO:0000313" key="1">
    <source>
        <dbReference type="EMBL" id="SBV53198.1"/>
    </source>
</evidence>